<gene>
    <name evidence="1" type="ORF">RHGRI_025833</name>
</gene>
<sequence length="154" mass="17490">MYWIQVQICPIGFLVVLEPHTFQMLGKEVDDVVKRKHKVLAYIEDKCSLRDDSSASRYSSVFHMLGLHLRCLCDPYHLLHQFMAVTLSPSLCGSNFIIKSVFILPVLMDFWQFLVQNFLIFGVSPCEILPFSGDRLPPSNNHYPTAGLIVLACG</sequence>
<evidence type="ECO:0000313" key="2">
    <source>
        <dbReference type="Proteomes" id="UP000823749"/>
    </source>
</evidence>
<accession>A0AAV6IU52</accession>
<keyword evidence="2" id="KW-1185">Reference proteome</keyword>
<organism evidence="1 2">
    <name type="scientific">Rhododendron griersonianum</name>
    <dbReference type="NCBI Taxonomy" id="479676"/>
    <lineage>
        <taxon>Eukaryota</taxon>
        <taxon>Viridiplantae</taxon>
        <taxon>Streptophyta</taxon>
        <taxon>Embryophyta</taxon>
        <taxon>Tracheophyta</taxon>
        <taxon>Spermatophyta</taxon>
        <taxon>Magnoliopsida</taxon>
        <taxon>eudicotyledons</taxon>
        <taxon>Gunneridae</taxon>
        <taxon>Pentapetalae</taxon>
        <taxon>asterids</taxon>
        <taxon>Ericales</taxon>
        <taxon>Ericaceae</taxon>
        <taxon>Ericoideae</taxon>
        <taxon>Rhodoreae</taxon>
        <taxon>Rhododendron</taxon>
    </lineage>
</organism>
<protein>
    <submittedName>
        <fullName evidence="1">Uncharacterized protein</fullName>
    </submittedName>
</protein>
<evidence type="ECO:0000313" key="1">
    <source>
        <dbReference type="EMBL" id="KAG5531009.1"/>
    </source>
</evidence>
<dbReference type="EMBL" id="JACTNZ010000009">
    <property type="protein sequence ID" value="KAG5531009.1"/>
    <property type="molecule type" value="Genomic_DNA"/>
</dbReference>
<comment type="caution">
    <text evidence="1">The sequence shown here is derived from an EMBL/GenBank/DDBJ whole genome shotgun (WGS) entry which is preliminary data.</text>
</comment>
<proteinExistence type="predicted"/>
<name>A0AAV6IU52_9ERIC</name>
<reference evidence="1" key="1">
    <citation type="submission" date="2020-08" db="EMBL/GenBank/DDBJ databases">
        <title>Plant Genome Project.</title>
        <authorList>
            <person name="Zhang R.-G."/>
        </authorList>
    </citation>
    <scope>NUCLEOTIDE SEQUENCE</scope>
    <source>
        <strain evidence="1">WSP0</strain>
        <tissue evidence="1">Leaf</tissue>
    </source>
</reference>
<dbReference type="Proteomes" id="UP000823749">
    <property type="component" value="Chromosome 9"/>
</dbReference>
<dbReference type="AlphaFoldDB" id="A0AAV6IU52"/>